<keyword evidence="2 5" id="KW-1133">Transmembrane helix</keyword>
<sequence>MPESGTRRFQGPDHDGLHPRHHRLSHETTARLLRSMPFWPLAATLAVQTLATMAMYSVPAIAPEVAQDLKVSGALVGYFVAAAYGVGILSALLSPGLVRRHGGVRATQVVLLAAAGMLALAALGKGVIGLALAAVVLGLGYGAAAPASTHLLVPQTPRPVFNLVMSLRQIGVPLGGVLAALILPPLALSVGWRGALLAELGPVLLLIGLMEIPRRRWDHDREPGRRVLGHSLLQPFALLADPRLRRLSLAAFVYAGVALCLVAFMTVQLTTTVGLTLVQAGQILAAYQIAGSISRPIWGWLADRLLTPTQTLAVHGVGMAASTALAGFYGPGWPAWAVLANAVLAGCTAGGYTGVAYADYAALGGVRRTEATGLGTAIMFAGGMALPPLFGLSVTALGGYRISFIVCAAAAAASGVLLALPQRR</sequence>
<dbReference type="GO" id="GO:0022857">
    <property type="term" value="F:transmembrane transporter activity"/>
    <property type="evidence" value="ECO:0007669"/>
    <property type="project" value="InterPro"/>
</dbReference>
<dbReference type="InterPro" id="IPR020846">
    <property type="entry name" value="MFS_dom"/>
</dbReference>
<evidence type="ECO:0000256" key="1">
    <source>
        <dbReference type="ARBA" id="ARBA00022692"/>
    </source>
</evidence>
<feature type="transmembrane region" description="Helical" evidence="5">
    <location>
        <begin position="402"/>
        <end position="420"/>
    </location>
</feature>
<keyword evidence="1 5" id="KW-0812">Transmembrane</keyword>
<dbReference type="Gene3D" id="1.20.1250.20">
    <property type="entry name" value="MFS general substrate transporter like domains"/>
    <property type="match status" value="2"/>
</dbReference>
<dbReference type="Proteomes" id="UP000239724">
    <property type="component" value="Unassembled WGS sequence"/>
</dbReference>
<comment type="caution">
    <text evidence="7">The sequence shown here is derived from an EMBL/GenBank/DDBJ whole genome shotgun (WGS) entry which is preliminary data.</text>
</comment>
<organism evidence="7 8">
    <name type="scientific">Rhodopila globiformis</name>
    <name type="common">Rhodopseudomonas globiformis</name>
    <dbReference type="NCBI Taxonomy" id="1071"/>
    <lineage>
        <taxon>Bacteria</taxon>
        <taxon>Pseudomonadati</taxon>
        <taxon>Pseudomonadota</taxon>
        <taxon>Alphaproteobacteria</taxon>
        <taxon>Acetobacterales</taxon>
        <taxon>Acetobacteraceae</taxon>
        <taxon>Rhodopila</taxon>
    </lineage>
</organism>
<dbReference type="PANTHER" id="PTHR23527:SF1">
    <property type="entry name" value="BLL3282 PROTEIN"/>
    <property type="match status" value="1"/>
</dbReference>
<evidence type="ECO:0000259" key="6">
    <source>
        <dbReference type="PROSITE" id="PS50850"/>
    </source>
</evidence>
<evidence type="ECO:0000313" key="7">
    <source>
        <dbReference type="EMBL" id="PPQ36868.1"/>
    </source>
</evidence>
<feature type="transmembrane region" description="Helical" evidence="5">
    <location>
        <begin position="335"/>
        <end position="359"/>
    </location>
</feature>
<evidence type="ECO:0000256" key="4">
    <source>
        <dbReference type="SAM" id="MobiDB-lite"/>
    </source>
</evidence>
<feature type="domain" description="Major facilitator superfamily (MFS) profile" evidence="6">
    <location>
        <begin position="40"/>
        <end position="424"/>
    </location>
</feature>
<feature type="transmembrane region" description="Helical" evidence="5">
    <location>
        <begin position="371"/>
        <end position="390"/>
    </location>
</feature>
<dbReference type="AlphaFoldDB" id="A0A2S6NMC7"/>
<dbReference type="EMBL" id="NHRY01000053">
    <property type="protein sequence ID" value="PPQ36868.1"/>
    <property type="molecule type" value="Genomic_DNA"/>
</dbReference>
<gene>
    <name evidence="7" type="ORF">CCS01_04105</name>
</gene>
<feature type="transmembrane region" description="Helical" evidence="5">
    <location>
        <begin position="106"/>
        <end position="124"/>
    </location>
</feature>
<evidence type="ECO:0000256" key="5">
    <source>
        <dbReference type="SAM" id="Phobius"/>
    </source>
</evidence>
<accession>A0A2S6NMC7</accession>
<dbReference type="Pfam" id="PF07690">
    <property type="entry name" value="MFS_1"/>
    <property type="match status" value="1"/>
</dbReference>
<evidence type="ECO:0000256" key="2">
    <source>
        <dbReference type="ARBA" id="ARBA00022989"/>
    </source>
</evidence>
<dbReference type="PROSITE" id="PS50850">
    <property type="entry name" value="MFS"/>
    <property type="match status" value="1"/>
</dbReference>
<reference evidence="7 8" key="1">
    <citation type="journal article" date="2018" name="Arch. Microbiol.">
        <title>New insights into the metabolic potential of the phototrophic purple bacterium Rhodopila globiformis DSM 161(T) from its draft genome sequence and evidence for a vanadium-dependent nitrogenase.</title>
        <authorList>
            <person name="Imhoff J.F."/>
            <person name="Rahn T."/>
            <person name="Kunzel S."/>
            <person name="Neulinger S.C."/>
        </authorList>
    </citation>
    <scope>NUCLEOTIDE SEQUENCE [LARGE SCALE GENOMIC DNA]</scope>
    <source>
        <strain evidence="7 8">DSM 161</strain>
    </source>
</reference>
<proteinExistence type="predicted"/>
<name>A0A2S6NMC7_RHOGL</name>
<feature type="region of interest" description="Disordered" evidence="4">
    <location>
        <begin position="1"/>
        <end position="23"/>
    </location>
</feature>
<dbReference type="InterPro" id="IPR052952">
    <property type="entry name" value="MFS-Transporter"/>
</dbReference>
<keyword evidence="8" id="KW-1185">Reference proteome</keyword>
<keyword evidence="3 5" id="KW-0472">Membrane</keyword>
<dbReference type="InterPro" id="IPR011701">
    <property type="entry name" value="MFS"/>
</dbReference>
<feature type="transmembrane region" description="Helical" evidence="5">
    <location>
        <begin position="74"/>
        <end position="94"/>
    </location>
</feature>
<feature type="transmembrane region" description="Helical" evidence="5">
    <location>
        <begin position="38"/>
        <end position="62"/>
    </location>
</feature>
<feature type="transmembrane region" description="Helical" evidence="5">
    <location>
        <begin position="247"/>
        <end position="267"/>
    </location>
</feature>
<feature type="transmembrane region" description="Helical" evidence="5">
    <location>
        <begin position="160"/>
        <end position="184"/>
    </location>
</feature>
<evidence type="ECO:0000313" key="8">
    <source>
        <dbReference type="Proteomes" id="UP000239724"/>
    </source>
</evidence>
<evidence type="ECO:0000256" key="3">
    <source>
        <dbReference type="ARBA" id="ARBA00023136"/>
    </source>
</evidence>
<dbReference type="PANTHER" id="PTHR23527">
    <property type="entry name" value="BLL3282 PROTEIN"/>
    <property type="match status" value="1"/>
</dbReference>
<dbReference type="InterPro" id="IPR036259">
    <property type="entry name" value="MFS_trans_sf"/>
</dbReference>
<protein>
    <recommendedName>
        <fullName evidence="6">Major facilitator superfamily (MFS) profile domain-containing protein</fullName>
    </recommendedName>
</protein>
<dbReference type="SUPFAM" id="SSF103473">
    <property type="entry name" value="MFS general substrate transporter"/>
    <property type="match status" value="1"/>
</dbReference>